<dbReference type="InterPro" id="IPR002018">
    <property type="entry name" value="CarbesteraseB"/>
</dbReference>
<dbReference type="SUPFAM" id="SSF53474">
    <property type="entry name" value="alpha/beta-Hydrolases"/>
    <property type="match status" value="1"/>
</dbReference>
<keyword evidence="7" id="KW-0325">Glycoprotein</keyword>
<keyword evidence="10" id="KW-1133">Transmembrane helix</keyword>
<keyword evidence="3" id="KW-0719">Serine esterase</keyword>
<organism evidence="12 13">
    <name type="scientific">Rhipicephalus microplus</name>
    <name type="common">Cattle tick</name>
    <name type="synonym">Boophilus microplus</name>
    <dbReference type="NCBI Taxonomy" id="6941"/>
    <lineage>
        <taxon>Eukaryota</taxon>
        <taxon>Metazoa</taxon>
        <taxon>Ecdysozoa</taxon>
        <taxon>Arthropoda</taxon>
        <taxon>Chelicerata</taxon>
        <taxon>Arachnida</taxon>
        <taxon>Acari</taxon>
        <taxon>Parasitiformes</taxon>
        <taxon>Ixodida</taxon>
        <taxon>Ixodoidea</taxon>
        <taxon>Ixodidae</taxon>
        <taxon>Rhipicephalinae</taxon>
        <taxon>Rhipicephalus</taxon>
        <taxon>Boophilus</taxon>
    </lineage>
</organism>
<keyword evidence="5" id="KW-0531">Neurotransmitter degradation</keyword>
<evidence type="ECO:0000256" key="7">
    <source>
        <dbReference type="ARBA" id="ARBA00023180"/>
    </source>
</evidence>
<keyword evidence="10" id="KW-0812">Transmembrane</keyword>
<dbReference type="PROSITE" id="PS00941">
    <property type="entry name" value="CARBOXYLESTERASE_B_2"/>
    <property type="match status" value="1"/>
</dbReference>
<gene>
    <name evidence="12" type="ORF">HPB51_015133</name>
</gene>
<dbReference type="AlphaFoldDB" id="A0A9J6DN16"/>
<evidence type="ECO:0000256" key="3">
    <source>
        <dbReference type="ARBA" id="ARBA00022487"/>
    </source>
</evidence>
<reference evidence="12" key="2">
    <citation type="submission" date="2021-09" db="EMBL/GenBank/DDBJ databases">
        <authorList>
            <person name="Jia N."/>
            <person name="Wang J."/>
            <person name="Shi W."/>
            <person name="Du L."/>
            <person name="Sun Y."/>
            <person name="Zhan W."/>
            <person name="Jiang J."/>
            <person name="Wang Q."/>
            <person name="Zhang B."/>
            <person name="Ji P."/>
            <person name="Sakyi L.B."/>
            <person name="Cui X."/>
            <person name="Yuan T."/>
            <person name="Jiang B."/>
            <person name="Yang W."/>
            <person name="Lam T.T.-Y."/>
            <person name="Chang Q."/>
            <person name="Ding S."/>
            <person name="Wang X."/>
            <person name="Zhu J."/>
            <person name="Ruan X."/>
            <person name="Zhao L."/>
            <person name="Wei J."/>
            <person name="Que T."/>
            <person name="Du C."/>
            <person name="Cheng J."/>
            <person name="Dai P."/>
            <person name="Han X."/>
            <person name="Huang E."/>
            <person name="Gao Y."/>
            <person name="Liu J."/>
            <person name="Shao H."/>
            <person name="Ye R."/>
            <person name="Li L."/>
            <person name="Wei W."/>
            <person name="Wang X."/>
            <person name="Wang C."/>
            <person name="Huo Q."/>
            <person name="Li W."/>
            <person name="Guo W."/>
            <person name="Chen H."/>
            <person name="Chen S."/>
            <person name="Zhou L."/>
            <person name="Zhou L."/>
            <person name="Ni X."/>
            <person name="Tian J."/>
            <person name="Zhou Y."/>
            <person name="Sheng Y."/>
            <person name="Liu T."/>
            <person name="Pan Y."/>
            <person name="Xia L."/>
            <person name="Li J."/>
            <person name="Zhao F."/>
            <person name="Cao W."/>
        </authorList>
    </citation>
    <scope>NUCLEOTIDE SEQUENCE</scope>
    <source>
        <strain evidence="12">Rmic-2018</strain>
        <tissue evidence="12">Larvae</tissue>
    </source>
</reference>
<evidence type="ECO:0000259" key="11">
    <source>
        <dbReference type="Pfam" id="PF00135"/>
    </source>
</evidence>
<feature type="active site" description="Charge relay system" evidence="9">
    <location>
        <position position="491"/>
    </location>
</feature>
<keyword evidence="10" id="KW-0472">Membrane</keyword>
<comment type="caution">
    <text evidence="12">The sequence shown here is derived from an EMBL/GenBank/DDBJ whole genome shotgun (WGS) entry which is preliminary data.</text>
</comment>
<dbReference type="PRINTS" id="PR00878">
    <property type="entry name" value="CHOLNESTRASE"/>
</dbReference>
<reference evidence="12" key="1">
    <citation type="journal article" date="2020" name="Cell">
        <title>Large-Scale Comparative Analyses of Tick Genomes Elucidate Their Genetic Diversity and Vector Capacities.</title>
        <authorList>
            <consortium name="Tick Genome and Microbiome Consortium (TIGMIC)"/>
            <person name="Jia N."/>
            <person name="Wang J."/>
            <person name="Shi W."/>
            <person name="Du L."/>
            <person name="Sun Y."/>
            <person name="Zhan W."/>
            <person name="Jiang J.F."/>
            <person name="Wang Q."/>
            <person name="Zhang B."/>
            <person name="Ji P."/>
            <person name="Bell-Sakyi L."/>
            <person name="Cui X.M."/>
            <person name="Yuan T.T."/>
            <person name="Jiang B.G."/>
            <person name="Yang W.F."/>
            <person name="Lam T.T."/>
            <person name="Chang Q.C."/>
            <person name="Ding S.J."/>
            <person name="Wang X.J."/>
            <person name="Zhu J.G."/>
            <person name="Ruan X.D."/>
            <person name="Zhao L."/>
            <person name="Wei J.T."/>
            <person name="Ye R.Z."/>
            <person name="Que T.C."/>
            <person name="Du C.H."/>
            <person name="Zhou Y.H."/>
            <person name="Cheng J.X."/>
            <person name="Dai P.F."/>
            <person name="Guo W.B."/>
            <person name="Han X.H."/>
            <person name="Huang E.J."/>
            <person name="Li L.F."/>
            <person name="Wei W."/>
            <person name="Gao Y.C."/>
            <person name="Liu J.Z."/>
            <person name="Shao H.Z."/>
            <person name="Wang X."/>
            <person name="Wang C.C."/>
            <person name="Yang T.C."/>
            <person name="Huo Q.B."/>
            <person name="Li W."/>
            <person name="Chen H.Y."/>
            <person name="Chen S.E."/>
            <person name="Zhou L.G."/>
            <person name="Ni X.B."/>
            <person name="Tian J.H."/>
            <person name="Sheng Y."/>
            <person name="Liu T."/>
            <person name="Pan Y.S."/>
            <person name="Xia L.Y."/>
            <person name="Li J."/>
            <person name="Zhao F."/>
            <person name="Cao W.C."/>
        </authorList>
    </citation>
    <scope>NUCLEOTIDE SEQUENCE</scope>
    <source>
        <strain evidence="12">Rmic-2018</strain>
    </source>
</reference>
<dbReference type="PANTHER" id="PTHR43918:SF4">
    <property type="entry name" value="CARBOXYLIC ESTER HYDROLASE"/>
    <property type="match status" value="1"/>
</dbReference>
<evidence type="ECO:0000313" key="12">
    <source>
        <dbReference type="EMBL" id="KAH8023637.1"/>
    </source>
</evidence>
<feature type="active site" description="Charge relay system" evidence="9">
    <location>
        <position position="376"/>
    </location>
</feature>
<feature type="domain" description="Carboxylesterase type B" evidence="11">
    <location>
        <begin position="54"/>
        <end position="575"/>
    </location>
</feature>
<comment type="catalytic activity">
    <reaction evidence="8">
        <text>acetylcholine + H2O = choline + acetate + H(+)</text>
        <dbReference type="Rhea" id="RHEA:17561"/>
        <dbReference type="ChEBI" id="CHEBI:15354"/>
        <dbReference type="ChEBI" id="CHEBI:15355"/>
        <dbReference type="ChEBI" id="CHEBI:15377"/>
        <dbReference type="ChEBI" id="CHEBI:15378"/>
        <dbReference type="ChEBI" id="CHEBI:30089"/>
        <dbReference type="EC" id="3.1.1.7"/>
    </reaction>
</comment>
<feature type="transmembrane region" description="Helical" evidence="10">
    <location>
        <begin position="30"/>
        <end position="53"/>
    </location>
</feature>
<evidence type="ECO:0000256" key="1">
    <source>
        <dbReference type="ARBA" id="ARBA00005964"/>
    </source>
</evidence>
<name>A0A9J6DN16_RHIMP</name>
<dbReference type="InterPro" id="IPR019819">
    <property type="entry name" value="Carboxylesterase_B_CS"/>
</dbReference>
<dbReference type="GO" id="GO:0005615">
    <property type="term" value="C:extracellular space"/>
    <property type="evidence" value="ECO:0007669"/>
    <property type="project" value="TreeGrafter"/>
</dbReference>
<dbReference type="GO" id="GO:0003990">
    <property type="term" value="F:acetylcholinesterase activity"/>
    <property type="evidence" value="ECO:0007669"/>
    <property type="project" value="UniProtKB-EC"/>
</dbReference>
<protein>
    <recommendedName>
        <fullName evidence="2">acetylcholinesterase</fullName>
        <ecNumber evidence="2">3.1.1.7</ecNumber>
    </recommendedName>
</protein>
<evidence type="ECO:0000256" key="5">
    <source>
        <dbReference type="ARBA" id="ARBA00022867"/>
    </source>
</evidence>
<dbReference type="GO" id="GO:0019695">
    <property type="term" value="P:choline metabolic process"/>
    <property type="evidence" value="ECO:0007669"/>
    <property type="project" value="TreeGrafter"/>
</dbReference>
<evidence type="ECO:0000256" key="9">
    <source>
        <dbReference type="PIRSR" id="PIRSR600997-1"/>
    </source>
</evidence>
<evidence type="ECO:0000256" key="6">
    <source>
        <dbReference type="ARBA" id="ARBA00023157"/>
    </source>
</evidence>
<dbReference type="EMBL" id="JABSTU010000008">
    <property type="protein sequence ID" value="KAH8023637.1"/>
    <property type="molecule type" value="Genomic_DNA"/>
</dbReference>
<evidence type="ECO:0000256" key="4">
    <source>
        <dbReference type="ARBA" id="ARBA00022801"/>
    </source>
</evidence>
<dbReference type="GO" id="GO:0006581">
    <property type="term" value="P:acetylcholine catabolic process"/>
    <property type="evidence" value="ECO:0007669"/>
    <property type="project" value="TreeGrafter"/>
</dbReference>
<comment type="similarity">
    <text evidence="1">Belongs to the type-B carboxylesterase/lipase family.</text>
</comment>
<dbReference type="FunFam" id="3.40.50.1820:FF:000029">
    <property type="entry name" value="Acetylcholinesterase"/>
    <property type="match status" value="1"/>
</dbReference>
<keyword evidence="4" id="KW-0378">Hydrolase</keyword>
<evidence type="ECO:0000256" key="10">
    <source>
        <dbReference type="SAM" id="Phobius"/>
    </source>
</evidence>
<dbReference type="Proteomes" id="UP000821866">
    <property type="component" value="Chromosome 6"/>
</dbReference>
<evidence type="ECO:0000256" key="2">
    <source>
        <dbReference type="ARBA" id="ARBA00013276"/>
    </source>
</evidence>
<dbReference type="InterPro" id="IPR000997">
    <property type="entry name" value="Cholinesterase"/>
</dbReference>
<keyword evidence="13" id="KW-1185">Reference proteome</keyword>
<dbReference type="Gene3D" id="3.40.50.1820">
    <property type="entry name" value="alpha/beta hydrolase"/>
    <property type="match status" value="1"/>
</dbReference>
<accession>A0A9J6DN16</accession>
<evidence type="ECO:0000313" key="13">
    <source>
        <dbReference type="Proteomes" id="UP000821866"/>
    </source>
</evidence>
<feature type="active site" description="Acyl-ester intermediate" evidence="9">
    <location>
        <position position="253"/>
    </location>
</feature>
<proteinExistence type="inferred from homology"/>
<dbReference type="InterPro" id="IPR050654">
    <property type="entry name" value="AChE-related_enzymes"/>
</dbReference>
<keyword evidence="6" id="KW-1015">Disulfide bond</keyword>
<dbReference type="EC" id="3.1.1.7" evidence="2"/>
<dbReference type="PANTHER" id="PTHR43918">
    <property type="entry name" value="ACETYLCHOLINESTERASE"/>
    <property type="match status" value="1"/>
</dbReference>
<sequence length="591" mass="65683">MDGLANSTLPCASAISSSVLCMPRRNRLSVLVYMVMMTLVTTAIAVGIAMAIADPVVVTKNGIVLGKTVTMLNGTMEVDAYLGIPYAAPPVGKLRFKDPVPPVPWKPYILDATRKGSACIQFTPANPIPSWAEHESKQSEDCLYLNVWTPRQKKNATEKLKPVMVWIHGGGFASGSASMDLYDGAILAAAGDVVVVSMNYRLGVFGFLSLPKDRTPVYGNQGLLDQVFALRWVQDNIVNFSGDPARVTLFGESAGGWSIEYHAMSPMARTLFSRAIVQSAGVLVPQLADTFSVAEAKALHLAHNIGCISDANTTSTVGCLQNKSAHHLIITQSIVCAHYLMCFTAVHGDDYLPYDPVSEADMSTPKDFLLGNVENEGSVFASLWFWMQFPFRSAMNVNKQDMLYFFLKAFSFLPNTVARAVYNLYVGALRETEYHKLRSEFGQAIGDAFLRCPEVFFGEKLSQHKSHVYYYNMEYNSETDTHLDHWLGLTHFEDVQYVFGMPLRDSPPKNYSFLDAEFSKHIIDIWVTFAKTGVPPMKQGGLWPLFDSTDHKVVILDHNSTRAETLQQLERCRFWEAIFKPDIHGTLSDCL</sequence>
<dbReference type="InterPro" id="IPR029058">
    <property type="entry name" value="AB_hydrolase_fold"/>
</dbReference>
<dbReference type="VEuPathDB" id="VectorBase:LOC119172186"/>
<evidence type="ECO:0000256" key="8">
    <source>
        <dbReference type="ARBA" id="ARBA00048484"/>
    </source>
</evidence>
<dbReference type="GO" id="GO:0005886">
    <property type="term" value="C:plasma membrane"/>
    <property type="evidence" value="ECO:0007669"/>
    <property type="project" value="TreeGrafter"/>
</dbReference>
<dbReference type="Pfam" id="PF00135">
    <property type="entry name" value="COesterase"/>
    <property type="match status" value="1"/>
</dbReference>